<sequence>MKLNHINLGVSDVAQAVDIFGRFFGLVPAGGGMPVNEHMAFLHDDAGSLISVFRVKEPQYPKVFHIGFLQDTPEQVRAIYAELTGAGFDIAPPAENHGRLTFYFNSPFGVQIEVESFFEREGEQ</sequence>
<dbReference type="PANTHER" id="PTHR36113">
    <property type="entry name" value="LYASE, PUTATIVE-RELATED-RELATED"/>
    <property type="match status" value="1"/>
</dbReference>
<evidence type="ECO:0000259" key="1">
    <source>
        <dbReference type="PROSITE" id="PS51819"/>
    </source>
</evidence>
<evidence type="ECO:0000313" key="3">
    <source>
        <dbReference type="Proteomes" id="UP001596297"/>
    </source>
</evidence>
<dbReference type="PANTHER" id="PTHR36113:SF3">
    <property type="entry name" value="SLL5075 PROTEIN"/>
    <property type="match status" value="1"/>
</dbReference>
<accession>A0ABW1YDZ0</accession>
<reference evidence="3" key="1">
    <citation type="journal article" date="2019" name="Int. J. Syst. Evol. Microbiol.">
        <title>The Global Catalogue of Microorganisms (GCM) 10K type strain sequencing project: providing services to taxonomists for standard genome sequencing and annotation.</title>
        <authorList>
            <consortium name="The Broad Institute Genomics Platform"/>
            <consortium name="The Broad Institute Genome Sequencing Center for Infectious Disease"/>
            <person name="Wu L."/>
            <person name="Ma J."/>
        </authorList>
    </citation>
    <scope>NUCLEOTIDE SEQUENCE [LARGE SCALE GENOMIC DNA]</scope>
    <source>
        <strain evidence="3">CGMCC 1.15772</strain>
    </source>
</reference>
<dbReference type="SUPFAM" id="SSF54593">
    <property type="entry name" value="Glyoxalase/Bleomycin resistance protein/Dihydroxybiphenyl dioxygenase"/>
    <property type="match status" value="1"/>
</dbReference>
<dbReference type="InterPro" id="IPR004360">
    <property type="entry name" value="Glyas_Fos-R_dOase_dom"/>
</dbReference>
<dbReference type="EMBL" id="JBHSWD010000001">
    <property type="protein sequence ID" value="MFC6591437.1"/>
    <property type="molecule type" value="Genomic_DNA"/>
</dbReference>
<dbReference type="Proteomes" id="UP001596297">
    <property type="component" value="Unassembled WGS sequence"/>
</dbReference>
<dbReference type="CDD" id="cd06587">
    <property type="entry name" value="VOC"/>
    <property type="match status" value="1"/>
</dbReference>
<dbReference type="Pfam" id="PF00903">
    <property type="entry name" value="Glyoxalase"/>
    <property type="match status" value="1"/>
</dbReference>
<proteinExistence type="predicted"/>
<comment type="caution">
    <text evidence="2">The sequence shown here is derived from an EMBL/GenBank/DDBJ whole genome shotgun (WGS) entry which is preliminary data.</text>
</comment>
<name>A0ABW1YDZ0_9DEIO</name>
<dbReference type="InterPro" id="IPR029068">
    <property type="entry name" value="Glyas_Bleomycin-R_OHBP_Dase"/>
</dbReference>
<dbReference type="InterPro" id="IPR037523">
    <property type="entry name" value="VOC_core"/>
</dbReference>
<dbReference type="Gene3D" id="3.10.180.10">
    <property type="entry name" value="2,3-Dihydroxybiphenyl 1,2-Dioxygenase, domain 1"/>
    <property type="match status" value="1"/>
</dbReference>
<dbReference type="RefSeq" id="WP_380082442.1">
    <property type="nucleotide sequence ID" value="NZ_JBHSWD010000001.1"/>
</dbReference>
<dbReference type="PROSITE" id="PS51819">
    <property type="entry name" value="VOC"/>
    <property type="match status" value="1"/>
</dbReference>
<feature type="domain" description="VOC" evidence="1">
    <location>
        <begin position="2"/>
        <end position="117"/>
    </location>
</feature>
<gene>
    <name evidence="2" type="ORF">ACFP81_05035</name>
</gene>
<evidence type="ECO:0000313" key="2">
    <source>
        <dbReference type="EMBL" id="MFC6591437.1"/>
    </source>
</evidence>
<dbReference type="InterPro" id="IPR051332">
    <property type="entry name" value="Fosfomycin_Res_Enzymes"/>
</dbReference>
<protein>
    <submittedName>
        <fullName evidence="2">VOC family protein</fullName>
    </submittedName>
</protein>
<organism evidence="2 3">
    <name type="scientific">Deinococcus lacus</name>
    <dbReference type="NCBI Taxonomy" id="392561"/>
    <lineage>
        <taxon>Bacteria</taxon>
        <taxon>Thermotogati</taxon>
        <taxon>Deinococcota</taxon>
        <taxon>Deinococci</taxon>
        <taxon>Deinococcales</taxon>
        <taxon>Deinococcaceae</taxon>
        <taxon>Deinococcus</taxon>
    </lineage>
</organism>
<keyword evidence="3" id="KW-1185">Reference proteome</keyword>